<evidence type="ECO:0000313" key="8">
    <source>
        <dbReference type="Proteomes" id="UP000325081"/>
    </source>
</evidence>
<keyword evidence="8" id="KW-1185">Reference proteome</keyword>
<feature type="domain" description="RanBP2-type" evidence="6">
    <location>
        <begin position="3"/>
        <end position="32"/>
    </location>
</feature>
<evidence type="ECO:0000313" key="7">
    <source>
        <dbReference type="EMBL" id="GER26351.1"/>
    </source>
</evidence>
<dbReference type="SMART" id="SM00547">
    <property type="entry name" value="ZnF_RBZ"/>
    <property type="match status" value="1"/>
</dbReference>
<dbReference type="SUPFAM" id="SSF90209">
    <property type="entry name" value="Ran binding protein zinc finger-like"/>
    <property type="match status" value="1"/>
</dbReference>
<dbReference type="PROSITE" id="PS01358">
    <property type="entry name" value="ZF_RANBP2_1"/>
    <property type="match status" value="1"/>
</dbReference>
<name>A0A5A7P1E6_STRAF</name>
<evidence type="ECO:0000259" key="6">
    <source>
        <dbReference type="PROSITE" id="PS50199"/>
    </source>
</evidence>
<evidence type="ECO:0000256" key="2">
    <source>
        <dbReference type="ARBA" id="ARBA00022771"/>
    </source>
</evidence>
<dbReference type="EMBL" id="BKCP01001036">
    <property type="protein sequence ID" value="GER26351.1"/>
    <property type="molecule type" value="Genomic_DNA"/>
</dbReference>
<evidence type="ECO:0000256" key="5">
    <source>
        <dbReference type="SAM" id="MobiDB-lite"/>
    </source>
</evidence>
<sequence>MNRPGDWNCRSCQHLNFQRRDSCQRCGDPRPAAASNAGPSRTTPAPEEEGLTATSRVPVALDSVAAAAPGGSPATGCALDRDATSTTSRAGWSASGAMRQGNSVANLHFKPTFSVLR</sequence>
<feature type="region of interest" description="Disordered" evidence="5">
    <location>
        <begin position="23"/>
        <end position="101"/>
    </location>
</feature>
<evidence type="ECO:0000256" key="4">
    <source>
        <dbReference type="PROSITE-ProRule" id="PRU00322"/>
    </source>
</evidence>
<organism evidence="7 8">
    <name type="scientific">Striga asiatica</name>
    <name type="common">Asiatic witchweed</name>
    <name type="synonym">Buchnera asiatica</name>
    <dbReference type="NCBI Taxonomy" id="4170"/>
    <lineage>
        <taxon>Eukaryota</taxon>
        <taxon>Viridiplantae</taxon>
        <taxon>Streptophyta</taxon>
        <taxon>Embryophyta</taxon>
        <taxon>Tracheophyta</taxon>
        <taxon>Spermatophyta</taxon>
        <taxon>Magnoliopsida</taxon>
        <taxon>eudicotyledons</taxon>
        <taxon>Gunneridae</taxon>
        <taxon>Pentapetalae</taxon>
        <taxon>asterids</taxon>
        <taxon>lamiids</taxon>
        <taxon>Lamiales</taxon>
        <taxon>Orobanchaceae</taxon>
        <taxon>Buchnereae</taxon>
        <taxon>Striga</taxon>
    </lineage>
</organism>
<keyword evidence="1" id="KW-0479">Metal-binding</keyword>
<dbReference type="Proteomes" id="UP000325081">
    <property type="component" value="Unassembled WGS sequence"/>
</dbReference>
<gene>
    <name evidence="7" type="ORF">STAS_01999</name>
</gene>
<dbReference type="GO" id="GO:0008270">
    <property type="term" value="F:zinc ion binding"/>
    <property type="evidence" value="ECO:0007669"/>
    <property type="project" value="UniProtKB-KW"/>
</dbReference>
<comment type="caution">
    <text evidence="7">The sequence shown here is derived from an EMBL/GenBank/DDBJ whole genome shotgun (WGS) entry which is preliminary data.</text>
</comment>
<evidence type="ECO:0000256" key="3">
    <source>
        <dbReference type="ARBA" id="ARBA00022833"/>
    </source>
</evidence>
<reference evidence="8" key="1">
    <citation type="journal article" date="2019" name="Curr. Biol.">
        <title>Genome Sequence of Striga asiatica Provides Insight into the Evolution of Plant Parasitism.</title>
        <authorList>
            <person name="Yoshida S."/>
            <person name="Kim S."/>
            <person name="Wafula E.K."/>
            <person name="Tanskanen J."/>
            <person name="Kim Y.M."/>
            <person name="Honaas L."/>
            <person name="Yang Z."/>
            <person name="Spallek T."/>
            <person name="Conn C.E."/>
            <person name="Ichihashi Y."/>
            <person name="Cheong K."/>
            <person name="Cui S."/>
            <person name="Der J.P."/>
            <person name="Gundlach H."/>
            <person name="Jiao Y."/>
            <person name="Hori C."/>
            <person name="Ishida J.K."/>
            <person name="Kasahara H."/>
            <person name="Kiba T."/>
            <person name="Kim M.S."/>
            <person name="Koo N."/>
            <person name="Laohavisit A."/>
            <person name="Lee Y.H."/>
            <person name="Lumba S."/>
            <person name="McCourt P."/>
            <person name="Mortimer J.C."/>
            <person name="Mutuku J.M."/>
            <person name="Nomura T."/>
            <person name="Sasaki-Sekimoto Y."/>
            <person name="Seto Y."/>
            <person name="Wang Y."/>
            <person name="Wakatake T."/>
            <person name="Sakakibara H."/>
            <person name="Demura T."/>
            <person name="Yamaguchi S."/>
            <person name="Yoneyama K."/>
            <person name="Manabe R.I."/>
            <person name="Nelson D.C."/>
            <person name="Schulman A.H."/>
            <person name="Timko M.P."/>
            <person name="dePamphilis C.W."/>
            <person name="Choi D."/>
            <person name="Shirasu K."/>
        </authorList>
    </citation>
    <scope>NUCLEOTIDE SEQUENCE [LARGE SCALE GENOMIC DNA]</scope>
    <source>
        <strain evidence="8">cv. UVA1</strain>
    </source>
</reference>
<feature type="compositionally biased region" description="Low complexity" evidence="5">
    <location>
        <begin position="65"/>
        <end position="78"/>
    </location>
</feature>
<keyword evidence="3" id="KW-0862">Zinc</keyword>
<dbReference type="InterPro" id="IPR001876">
    <property type="entry name" value="Znf_RanBP2"/>
</dbReference>
<dbReference type="InterPro" id="IPR036443">
    <property type="entry name" value="Znf_RanBP2_sf"/>
</dbReference>
<dbReference type="OrthoDB" id="448399at2759"/>
<accession>A0A5A7P1E6</accession>
<proteinExistence type="predicted"/>
<dbReference type="PROSITE" id="PS50199">
    <property type="entry name" value="ZF_RANBP2_2"/>
    <property type="match status" value="1"/>
</dbReference>
<dbReference type="Gene3D" id="4.10.1060.10">
    <property type="entry name" value="Zinc finger, RanBP2-type"/>
    <property type="match status" value="1"/>
</dbReference>
<protein>
    <submittedName>
        <fullName evidence="7">Ran-binding zinc finger protein</fullName>
    </submittedName>
</protein>
<evidence type="ECO:0000256" key="1">
    <source>
        <dbReference type="ARBA" id="ARBA00022723"/>
    </source>
</evidence>
<keyword evidence="2 4" id="KW-0863">Zinc-finger</keyword>
<dbReference type="AlphaFoldDB" id="A0A5A7P1E6"/>